<dbReference type="EMBL" id="LR877149">
    <property type="protein sequence ID" value="CAD2215784.1"/>
    <property type="molecule type" value="Genomic_DNA"/>
</dbReference>
<dbReference type="PANTHER" id="PTHR43333:SF1">
    <property type="entry name" value="D-ISOMER SPECIFIC 2-HYDROXYACID DEHYDROGENASE NAD-BINDING DOMAIN-CONTAINING PROTEIN"/>
    <property type="match status" value="1"/>
</dbReference>
<evidence type="ECO:0000256" key="2">
    <source>
        <dbReference type="ARBA" id="ARBA00023027"/>
    </source>
</evidence>
<dbReference type="Pfam" id="PF02826">
    <property type="entry name" value="2-Hacid_dh_C"/>
    <property type="match status" value="1"/>
</dbReference>
<evidence type="ECO:0000313" key="5">
    <source>
        <dbReference type="Proteomes" id="UP000515908"/>
    </source>
</evidence>
<dbReference type="GO" id="GO:0016491">
    <property type="term" value="F:oxidoreductase activity"/>
    <property type="evidence" value="ECO:0007669"/>
    <property type="project" value="UniProtKB-KW"/>
</dbReference>
<protein>
    <submittedName>
        <fullName evidence="4">D-isomer specific 2-hydroxyacid dehydrogenase, NAD binding domain containing protein, putative</fullName>
    </submittedName>
</protein>
<accession>A0A7G2C9X5</accession>
<keyword evidence="5" id="KW-1185">Reference proteome</keyword>
<organism evidence="4 5">
    <name type="scientific">Angomonas deanei</name>
    <dbReference type="NCBI Taxonomy" id="59799"/>
    <lineage>
        <taxon>Eukaryota</taxon>
        <taxon>Discoba</taxon>
        <taxon>Euglenozoa</taxon>
        <taxon>Kinetoplastea</taxon>
        <taxon>Metakinetoplastina</taxon>
        <taxon>Trypanosomatida</taxon>
        <taxon>Trypanosomatidae</taxon>
        <taxon>Strigomonadinae</taxon>
        <taxon>Angomonas</taxon>
    </lineage>
</organism>
<dbReference type="InterPro" id="IPR036291">
    <property type="entry name" value="NAD(P)-bd_dom_sf"/>
</dbReference>
<evidence type="ECO:0000256" key="1">
    <source>
        <dbReference type="ARBA" id="ARBA00023002"/>
    </source>
</evidence>
<keyword evidence="1" id="KW-0560">Oxidoreductase</keyword>
<keyword evidence="2" id="KW-0520">NAD</keyword>
<dbReference type="AlphaFoldDB" id="A0A7G2C9X5"/>
<dbReference type="PANTHER" id="PTHR43333">
    <property type="entry name" value="2-HACID_DH_C DOMAIN-CONTAINING PROTEIN"/>
    <property type="match status" value="1"/>
</dbReference>
<dbReference type="VEuPathDB" id="TriTrypDB:ADEAN_000324200"/>
<dbReference type="SUPFAM" id="SSF51735">
    <property type="entry name" value="NAD(P)-binding Rossmann-fold domains"/>
    <property type="match status" value="1"/>
</dbReference>
<evidence type="ECO:0000313" key="4">
    <source>
        <dbReference type="EMBL" id="CAD2215784.1"/>
    </source>
</evidence>
<dbReference type="GO" id="GO:0051287">
    <property type="term" value="F:NAD binding"/>
    <property type="evidence" value="ECO:0007669"/>
    <property type="project" value="InterPro"/>
</dbReference>
<sequence>MSDYILCIVASFKREEQISAVISESLFPTRFLANESNLAENMKEAKESGKPIVLLILGPAGEKAIEYFCDDHDKPESERRVKWMHSVSAGVDWYHLETHRKEMGSIPITTGRGVYSFYLGMHVATSILYFNSQVSVFQASKEAKKWDVFPLRDIVGLKVGILGYGDIGRETAKILTPLKLSLTGVRRGTPEAAVDDLGVTQLSGPEATEQVIRESDFLINALPATKETNGLFNRSTFEKMKKGAVYINIGRGSTQVDDDLAAVLQEGVIAGAAVDVFQVEPLPPSSPLWEVPNSKILLTPHNVCVTTESFNMAVQRFITNAEEFLKCGKVSGYTASIDTGY</sequence>
<dbReference type="Proteomes" id="UP000515908">
    <property type="component" value="Chromosome 05"/>
</dbReference>
<reference evidence="4 5" key="1">
    <citation type="submission" date="2020-08" db="EMBL/GenBank/DDBJ databases">
        <authorList>
            <person name="Newling K."/>
            <person name="Davey J."/>
            <person name="Forrester S."/>
        </authorList>
    </citation>
    <scope>NUCLEOTIDE SEQUENCE [LARGE SCALE GENOMIC DNA]</scope>
    <source>
        <strain evidence="5">Crithidia deanei Carvalho (ATCC PRA-265)</strain>
    </source>
</reference>
<name>A0A7G2C9X5_9TRYP</name>
<dbReference type="InterPro" id="IPR006140">
    <property type="entry name" value="D-isomer_DH_NAD-bd"/>
</dbReference>
<proteinExistence type="predicted"/>
<evidence type="ECO:0000259" key="3">
    <source>
        <dbReference type="Pfam" id="PF02826"/>
    </source>
</evidence>
<feature type="domain" description="D-isomer specific 2-hydroxyacid dehydrogenase NAD-binding" evidence="3">
    <location>
        <begin position="127"/>
        <end position="301"/>
    </location>
</feature>
<gene>
    <name evidence="4" type="ORF">ADEAN_000324200</name>
</gene>
<dbReference type="Gene3D" id="3.40.50.720">
    <property type="entry name" value="NAD(P)-binding Rossmann-like Domain"/>
    <property type="match status" value="2"/>
</dbReference>